<feature type="domain" description="Tryptophan synthase beta chain-like PALP" evidence="4">
    <location>
        <begin position="6"/>
        <end position="60"/>
    </location>
</feature>
<comment type="similarity">
    <text evidence="2">Belongs to the serine/threonine dehydratase family.</text>
</comment>
<dbReference type="Gene3D" id="3.40.50.1100">
    <property type="match status" value="1"/>
</dbReference>
<evidence type="ECO:0000313" key="5">
    <source>
        <dbReference type="EMBL" id="VEL08584.1"/>
    </source>
</evidence>
<dbReference type="Proteomes" id="UP000784294">
    <property type="component" value="Unassembled WGS sequence"/>
</dbReference>
<reference evidence="5" key="1">
    <citation type="submission" date="2018-11" db="EMBL/GenBank/DDBJ databases">
        <authorList>
            <consortium name="Pathogen Informatics"/>
        </authorList>
    </citation>
    <scope>NUCLEOTIDE SEQUENCE</scope>
</reference>
<dbReference type="InterPro" id="IPR001926">
    <property type="entry name" value="TrpB-like_PALP"/>
</dbReference>
<dbReference type="PANTHER" id="PTHR43050">
    <property type="entry name" value="SERINE / THREONINE RACEMASE FAMILY MEMBER"/>
    <property type="match status" value="1"/>
</dbReference>
<keyword evidence="6" id="KW-1185">Reference proteome</keyword>
<protein>
    <recommendedName>
        <fullName evidence="4">Tryptophan synthase beta chain-like PALP domain-containing protein</fullName>
    </recommendedName>
</protein>
<proteinExistence type="inferred from homology"/>
<dbReference type="GO" id="GO:0030170">
    <property type="term" value="F:pyridoxal phosphate binding"/>
    <property type="evidence" value="ECO:0007669"/>
    <property type="project" value="TreeGrafter"/>
</dbReference>
<evidence type="ECO:0000259" key="4">
    <source>
        <dbReference type="Pfam" id="PF00291"/>
    </source>
</evidence>
<gene>
    <name evidence="5" type="ORF">PXEA_LOCUS2024</name>
</gene>
<accession>A0A448WCP6</accession>
<dbReference type="SUPFAM" id="SSF53686">
    <property type="entry name" value="Tryptophan synthase beta subunit-like PLP-dependent enzymes"/>
    <property type="match status" value="1"/>
</dbReference>
<dbReference type="Pfam" id="PF00291">
    <property type="entry name" value="PALP"/>
    <property type="match status" value="1"/>
</dbReference>
<sequence length="68" mass="7011">MDRACYDHPFILAGQGTVALEVLEQVPNLEAILVPVGGGGLLAGCAVTVRALSPQVKIIVSSICFSTT</sequence>
<dbReference type="GO" id="GO:0018114">
    <property type="term" value="F:threonine racemase activity"/>
    <property type="evidence" value="ECO:0007669"/>
    <property type="project" value="TreeGrafter"/>
</dbReference>
<organism evidence="5 6">
    <name type="scientific">Protopolystoma xenopodis</name>
    <dbReference type="NCBI Taxonomy" id="117903"/>
    <lineage>
        <taxon>Eukaryota</taxon>
        <taxon>Metazoa</taxon>
        <taxon>Spiralia</taxon>
        <taxon>Lophotrochozoa</taxon>
        <taxon>Platyhelminthes</taxon>
        <taxon>Monogenea</taxon>
        <taxon>Polyopisthocotylea</taxon>
        <taxon>Polystomatidea</taxon>
        <taxon>Polystomatidae</taxon>
        <taxon>Protopolystoma</taxon>
    </lineage>
</organism>
<dbReference type="AlphaFoldDB" id="A0A448WCP6"/>
<dbReference type="GO" id="GO:0000287">
    <property type="term" value="F:magnesium ion binding"/>
    <property type="evidence" value="ECO:0007669"/>
    <property type="project" value="TreeGrafter"/>
</dbReference>
<dbReference type="EMBL" id="CAAALY010004316">
    <property type="protein sequence ID" value="VEL08584.1"/>
    <property type="molecule type" value="Genomic_DNA"/>
</dbReference>
<evidence type="ECO:0000256" key="2">
    <source>
        <dbReference type="ARBA" id="ARBA00010869"/>
    </source>
</evidence>
<evidence type="ECO:0000313" key="6">
    <source>
        <dbReference type="Proteomes" id="UP000784294"/>
    </source>
</evidence>
<dbReference type="GO" id="GO:0070179">
    <property type="term" value="P:D-serine biosynthetic process"/>
    <property type="evidence" value="ECO:0007669"/>
    <property type="project" value="TreeGrafter"/>
</dbReference>
<evidence type="ECO:0000256" key="1">
    <source>
        <dbReference type="ARBA" id="ARBA00001933"/>
    </source>
</evidence>
<dbReference type="GO" id="GO:0005524">
    <property type="term" value="F:ATP binding"/>
    <property type="evidence" value="ECO:0007669"/>
    <property type="project" value="TreeGrafter"/>
</dbReference>
<name>A0A448WCP6_9PLAT</name>
<dbReference type="OrthoDB" id="4418812at2759"/>
<comment type="cofactor">
    <cofactor evidence="1">
        <name>pyridoxal 5'-phosphate</name>
        <dbReference type="ChEBI" id="CHEBI:597326"/>
    </cofactor>
</comment>
<comment type="caution">
    <text evidence="5">The sequence shown here is derived from an EMBL/GenBank/DDBJ whole genome shotgun (WGS) entry which is preliminary data.</text>
</comment>
<keyword evidence="3" id="KW-0663">Pyridoxal phosphate</keyword>
<dbReference type="GO" id="GO:0003941">
    <property type="term" value="F:L-serine ammonia-lyase activity"/>
    <property type="evidence" value="ECO:0007669"/>
    <property type="project" value="TreeGrafter"/>
</dbReference>
<dbReference type="GO" id="GO:0030378">
    <property type="term" value="F:serine racemase activity"/>
    <property type="evidence" value="ECO:0007669"/>
    <property type="project" value="TreeGrafter"/>
</dbReference>
<evidence type="ECO:0000256" key="3">
    <source>
        <dbReference type="ARBA" id="ARBA00022898"/>
    </source>
</evidence>
<dbReference type="InterPro" id="IPR036052">
    <property type="entry name" value="TrpB-like_PALP_sf"/>
</dbReference>
<dbReference type="PANTHER" id="PTHR43050:SF1">
    <property type="entry name" value="SERINE RACEMASE"/>
    <property type="match status" value="1"/>
</dbReference>